<accession>A0A0F9DJ52</accession>
<sequence>MSYTPGPNDIEFTQFLMPHGRRDCVWIERPNNIVKKAAEIRAAGFRFETEMLSDYQTISLTIADDDGDYAVEVVPNGPSVPEAIDRMISSFDPAKTLATKALNG</sequence>
<proteinExistence type="predicted"/>
<organism evidence="1">
    <name type="scientific">marine sediment metagenome</name>
    <dbReference type="NCBI Taxonomy" id="412755"/>
    <lineage>
        <taxon>unclassified sequences</taxon>
        <taxon>metagenomes</taxon>
        <taxon>ecological metagenomes</taxon>
    </lineage>
</organism>
<protein>
    <submittedName>
        <fullName evidence="1">Uncharacterized protein</fullName>
    </submittedName>
</protein>
<dbReference type="EMBL" id="LAZR01031409">
    <property type="protein sequence ID" value="KKL53836.1"/>
    <property type="molecule type" value="Genomic_DNA"/>
</dbReference>
<name>A0A0F9DJ52_9ZZZZ</name>
<comment type="caution">
    <text evidence="1">The sequence shown here is derived from an EMBL/GenBank/DDBJ whole genome shotgun (WGS) entry which is preliminary data.</text>
</comment>
<gene>
    <name evidence="1" type="ORF">LCGC14_2271410</name>
</gene>
<dbReference type="AlphaFoldDB" id="A0A0F9DJ52"/>
<reference evidence="1" key="1">
    <citation type="journal article" date="2015" name="Nature">
        <title>Complex archaea that bridge the gap between prokaryotes and eukaryotes.</title>
        <authorList>
            <person name="Spang A."/>
            <person name="Saw J.H."/>
            <person name="Jorgensen S.L."/>
            <person name="Zaremba-Niedzwiedzka K."/>
            <person name="Martijn J."/>
            <person name="Lind A.E."/>
            <person name="van Eijk R."/>
            <person name="Schleper C."/>
            <person name="Guy L."/>
            <person name="Ettema T.J."/>
        </authorList>
    </citation>
    <scope>NUCLEOTIDE SEQUENCE</scope>
</reference>
<evidence type="ECO:0000313" key="1">
    <source>
        <dbReference type="EMBL" id="KKL53836.1"/>
    </source>
</evidence>